<dbReference type="AlphaFoldDB" id="E2C1Y9"/>
<protein>
    <recommendedName>
        <fullName evidence="3">Peptidase A2 domain-containing protein</fullName>
    </recommendedName>
</protein>
<keyword evidence="2" id="KW-1185">Reference proteome</keyword>
<reference evidence="1 2" key="1">
    <citation type="journal article" date="2010" name="Science">
        <title>Genomic comparison of the ants Camponotus floridanus and Harpegnathos saltator.</title>
        <authorList>
            <person name="Bonasio R."/>
            <person name="Zhang G."/>
            <person name="Ye C."/>
            <person name="Mutti N.S."/>
            <person name="Fang X."/>
            <person name="Qin N."/>
            <person name="Donahue G."/>
            <person name="Yang P."/>
            <person name="Li Q."/>
            <person name="Li C."/>
            <person name="Zhang P."/>
            <person name="Huang Z."/>
            <person name="Berger S.L."/>
            <person name="Reinberg D."/>
            <person name="Wang J."/>
            <person name="Liebig J."/>
        </authorList>
    </citation>
    <scope>NUCLEOTIDE SEQUENCE [LARGE SCALE GENOMIC DNA]</scope>
    <source>
        <strain evidence="1 2">R22 G/1</strain>
    </source>
</reference>
<dbReference type="OrthoDB" id="7549930at2759"/>
<evidence type="ECO:0000313" key="2">
    <source>
        <dbReference type="Proteomes" id="UP000008237"/>
    </source>
</evidence>
<dbReference type="Gene3D" id="2.40.70.10">
    <property type="entry name" value="Acid Proteases"/>
    <property type="match status" value="1"/>
</dbReference>
<evidence type="ECO:0008006" key="3">
    <source>
        <dbReference type="Google" id="ProtNLM"/>
    </source>
</evidence>
<organism evidence="2">
    <name type="scientific">Harpegnathos saltator</name>
    <name type="common">Jerdon's jumping ant</name>
    <dbReference type="NCBI Taxonomy" id="610380"/>
    <lineage>
        <taxon>Eukaryota</taxon>
        <taxon>Metazoa</taxon>
        <taxon>Ecdysozoa</taxon>
        <taxon>Arthropoda</taxon>
        <taxon>Hexapoda</taxon>
        <taxon>Insecta</taxon>
        <taxon>Pterygota</taxon>
        <taxon>Neoptera</taxon>
        <taxon>Endopterygota</taxon>
        <taxon>Hymenoptera</taxon>
        <taxon>Apocrita</taxon>
        <taxon>Aculeata</taxon>
        <taxon>Formicoidea</taxon>
        <taxon>Formicidae</taxon>
        <taxon>Ponerinae</taxon>
        <taxon>Ponerini</taxon>
        <taxon>Harpegnathos</taxon>
    </lineage>
</organism>
<dbReference type="OMA" id="ECIKLMV"/>
<name>E2C1Y9_HARSA</name>
<dbReference type="Proteomes" id="UP000008237">
    <property type="component" value="Unassembled WGS sequence"/>
</dbReference>
<dbReference type="InterPro" id="IPR021109">
    <property type="entry name" value="Peptidase_aspartic_dom_sf"/>
</dbReference>
<feature type="non-terminal residue" evidence="1">
    <location>
        <position position="77"/>
    </location>
</feature>
<feature type="non-terminal residue" evidence="1">
    <location>
        <position position="1"/>
    </location>
</feature>
<dbReference type="EMBL" id="GL452026">
    <property type="protein sequence ID" value="EFN78041.1"/>
    <property type="molecule type" value="Genomic_DNA"/>
</dbReference>
<gene>
    <name evidence="1" type="ORF">EAI_09930</name>
</gene>
<sequence length="77" mass="8465">FMIDTGAAPNIIKKRSIHLENKIDTTDIILLSGITNGNIATLGSSEVNYMGHAITLHVVDNKFPITQERILGSDFLR</sequence>
<proteinExistence type="predicted"/>
<evidence type="ECO:0000313" key="1">
    <source>
        <dbReference type="EMBL" id="EFN78041.1"/>
    </source>
</evidence>
<accession>E2C1Y9</accession>
<dbReference type="InParanoid" id="E2C1Y9"/>